<keyword evidence="1" id="KW-0812">Transmembrane</keyword>
<dbReference type="EMBL" id="BDGG01000012">
    <property type="protein sequence ID" value="GAV05260.1"/>
    <property type="molecule type" value="Genomic_DNA"/>
</dbReference>
<organism evidence="2 3">
    <name type="scientific">Ramazzottius varieornatus</name>
    <name type="common">Water bear</name>
    <name type="synonym">Tardigrade</name>
    <dbReference type="NCBI Taxonomy" id="947166"/>
    <lineage>
        <taxon>Eukaryota</taxon>
        <taxon>Metazoa</taxon>
        <taxon>Ecdysozoa</taxon>
        <taxon>Tardigrada</taxon>
        <taxon>Eutardigrada</taxon>
        <taxon>Parachela</taxon>
        <taxon>Hypsibioidea</taxon>
        <taxon>Ramazzottiidae</taxon>
        <taxon>Ramazzottius</taxon>
    </lineage>
</organism>
<dbReference type="Proteomes" id="UP000186922">
    <property type="component" value="Unassembled WGS sequence"/>
</dbReference>
<reference evidence="2 3" key="1">
    <citation type="journal article" date="2016" name="Nat. Commun.">
        <title>Extremotolerant tardigrade genome and improved radiotolerance of human cultured cells by tardigrade-unique protein.</title>
        <authorList>
            <person name="Hashimoto T."/>
            <person name="Horikawa D.D."/>
            <person name="Saito Y."/>
            <person name="Kuwahara H."/>
            <person name="Kozuka-Hata H."/>
            <person name="Shin-I T."/>
            <person name="Minakuchi Y."/>
            <person name="Ohishi K."/>
            <person name="Motoyama A."/>
            <person name="Aizu T."/>
            <person name="Enomoto A."/>
            <person name="Kondo K."/>
            <person name="Tanaka S."/>
            <person name="Hara Y."/>
            <person name="Koshikawa S."/>
            <person name="Sagara H."/>
            <person name="Miura T."/>
            <person name="Yokobori S."/>
            <person name="Miyagawa K."/>
            <person name="Suzuki Y."/>
            <person name="Kubo T."/>
            <person name="Oyama M."/>
            <person name="Kohara Y."/>
            <person name="Fujiyama A."/>
            <person name="Arakawa K."/>
            <person name="Katayama T."/>
            <person name="Toyoda A."/>
            <person name="Kunieda T."/>
        </authorList>
    </citation>
    <scope>NUCLEOTIDE SEQUENCE [LARGE SCALE GENOMIC DNA]</scope>
    <source>
        <strain evidence="2 3">YOKOZUNA-1</strain>
    </source>
</reference>
<gene>
    <name evidence="2" type="primary">RvY_15418-1</name>
    <name evidence="2" type="synonym">RvY_15418.1</name>
    <name evidence="2" type="ORF">RvY_15418</name>
</gene>
<keyword evidence="1" id="KW-0472">Membrane</keyword>
<evidence type="ECO:0000313" key="2">
    <source>
        <dbReference type="EMBL" id="GAV05260.1"/>
    </source>
</evidence>
<proteinExistence type="predicted"/>
<feature type="transmembrane region" description="Helical" evidence="1">
    <location>
        <begin position="29"/>
        <end position="50"/>
    </location>
</feature>
<dbReference type="AlphaFoldDB" id="A0A1D1VUW5"/>
<keyword evidence="3" id="KW-1185">Reference proteome</keyword>
<sequence>MVLFVPERSECAALATIQRDISQAMMKKCILTFYSFNIASYLCLCIALVITEHEILLAELKPDAEQIRPGFYSRLPSCHRSSASRSRSNAVVEEECLLSLPLVPLCVPPCP</sequence>
<evidence type="ECO:0000313" key="3">
    <source>
        <dbReference type="Proteomes" id="UP000186922"/>
    </source>
</evidence>
<protein>
    <submittedName>
        <fullName evidence="2">Uncharacterized protein</fullName>
    </submittedName>
</protein>
<keyword evidence="1" id="KW-1133">Transmembrane helix</keyword>
<name>A0A1D1VUW5_RAMVA</name>
<comment type="caution">
    <text evidence="2">The sequence shown here is derived from an EMBL/GenBank/DDBJ whole genome shotgun (WGS) entry which is preliminary data.</text>
</comment>
<accession>A0A1D1VUW5</accession>
<evidence type="ECO:0000256" key="1">
    <source>
        <dbReference type="SAM" id="Phobius"/>
    </source>
</evidence>